<dbReference type="PANTHER" id="PTHR30616:SF2">
    <property type="entry name" value="PURINE NUCLEOSIDE PHOSPHORYLASE LACC1"/>
    <property type="match status" value="1"/>
</dbReference>
<comment type="catalytic activity">
    <reaction evidence="9">
        <text>adenosine + phosphate = alpha-D-ribose 1-phosphate + adenine</text>
        <dbReference type="Rhea" id="RHEA:27642"/>
        <dbReference type="ChEBI" id="CHEBI:16335"/>
        <dbReference type="ChEBI" id="CHEBI:16708"/>
        <dbReference type="ChEBI" id="CHEBI:43474"/>
        <dbReference type="ChEBI" id="CHEBI:57720"/>
        <dbReference type="EC" id="2.4.2.1"/>
    </reaction>
    <physiologicalReaction direction="left-to-right" evidence="9">
        <dbReference type="Rhea" id="RHEA:27643"/>
    </physiologicalReaction>
</comment>
<dbReference type="Gene3D" id="3.60.140.10">
    <property type="entry name" value="CNF1/YfiH-like putative cysteine hydrolases"/>
    <property type="match status" value="1"/>
</dbReference>
<comment type="catalytic activity">
    <reaction evidence="8">
        <text>adenosine + H2O + H(+) = inosine + NH4(+)</text>
        <dbReference type="Rhea" id="RHEA:24408"/>
        <dbReference type="ChEBI" id="CHEBI:15377"/>
        <dbReference type="ChEBI" id="CHEBI:15378"/>
        <dbReference type="ChEBI" id="CHEBI:16335"/>
        <dbReference type="ChEBI" id="CHEBI:17596"/>
        <dbReference type="ChEBI" id="CHEBI:28938"/>
        <dbReference type="EC" id="3.5.4.4"/>
    </reaction>
    <physiologicalReaction direction="left-to-right" evidence="8">
        <dbReference type="Rhea" id="RHEA:24409"/>
    </physiologicalReaction>
</comment>
<accession>A0A2N5NG02</accession>
<evidence type="ECO:0000256" key="7">
    <source>
        <dbReference type="ARBA" id="ARBA00022833"/>
    </source>
</evidence>
<comment type="function">
    <text evidence="2">Purine nucleoside enzyme that catalyzes the phosphorolysis of adenosine and inosine nucleosides, yielding D-ribose 1-phosphate and the respective free bases, adenine and hypoxanthine. Also catalyzes the phosphorolysis of S-methyl-5'-thioadenosine into adenine and S-methyl-5-thio-alpha-D-ribose 1-phosphate. Also has adenosine deaminase activity.</text>
</comment>
<dbReference type="EMBL" id="JAPZED010000020">
    <property type="protein sequence ID" value="MCZ7695074.1"/>
    <property type="molecule type" value="Genomic_DNA"/>
</dbReference>
<evidence type="ECO:0000256" key="4">
    <source>
        <dbReference type="ARBA" id="ARBA00022679"/>
    </source>
</evidence>
<reference evidence="12" key="2">
    <citation type="submission" date="2022-12" db="EMBL/GenBank/DDBJ databases">
        <title>Genome of R. gnavus strain RSHDN_123.</title>
        <authorList>
            <person name="Abdugheni R."/>
        </authorList>
    </citation>
    <scope>NUCLEOTIDE SEQUENCE</scope>
    <source>
        <strain evidence="12">RSHDN_123</strain>
    </source>
</reference>
<dbReference type="InterPro" id="IPR003730">
    <property type="entry name" value="Cu_polyphenol_OxRdtase"/>
</dbReference>
<evidence type="ECO:0000256" key="6">
    <source>
        <dbReference type="ARBA" id="ARBA00022801"/>
    </source>
</evidence>
<evidence type="ECO:0000256" key="3">
    <source>
        <dbReference type="ARBA" id="ARBA00007353"/>
    </source>
</evidence>
<evidence type="ECO:0000256" key="11">
    <source>
        <dbReference type="RuleBase" id="RU361274"/>
    </source>
</evidence>
<keyword evidence="6" id="KW-0378">Hydrolase</keyword>
<dbReference type="InterPro" id="IPR011324">
    <property type="entry name" value="Cytotoxic_necrot_fac-like_cat"/>
</dbReference>
<dbReference type="CDD" id="cd16833">
    <property type="entry name" value="YfiH"/>
    <property type="match status" value="1"/>
</dbReference>
<dbReference type="SUPFAM" id="SSF64438">
    <property type="entry name" value="CNF1/YfiH-like putative cysteine hydrolases"/>
    <property type="match status" value="1"/>
</dbReference>
<evidence type="ECO:0000256" key="5">
    <source>
        <dbReference type="ARBA" id="ARBA00022723"/>
    </source>
</evidence>
<comment type="catalytic activity">
    <reaction evidence="10">
        <text>S-methyl-5'-thioadenosine + phosphate = 5-(methylsulfanyl)-alpha-D-ribose 1-phosphate + adenine</text>
        <dbReference type="Rhea" id="RHEA:11852"/>
        <dbReference type="ChEBI" id="CHEBI:16708"/>
        <dbReference type="ChEBI" id="CHEBI:17509"/>
        <dbReference type="ChEBI" id="CHEBI:43474"/>
        <dbReference type="ChEBI" id="CHEBI:58533"/>
        <dbReference type="EC" id="2.4.2.28"/>
    </reaction>
    <physiologicalReaction direction="left-to-right" evidence="10">
        <dbReference type="Rhea" id="RHEA:11853"/>
    </physiologicalReaction>
</comment>
<sequence>MGLGLRYKNEEQIFQEQYTEPPYLEYPMFRETGIVKHGFSTRIGGVSKGCFSSLNLSFTRGDEEEAVRENFRRIGSAMGIRCEDMVFTHQTHTINVRVVTEADRGCGIVKPRTYSDVDGLVTDIPGICLVTFYADCVPLYFVDPVKKVIGLSHSGWRGTVGKIGKVTVETMCREFKSRPEDILAAVGPSICQDCYEVSEDVIRQFRKNFPEDCWDALFYQKENQKYQLNLWKANELIFREAGILPEHIAVTNLCTHCNSEILYSHRQAGDARGNLCAFLALDQEV</sequence>
<comment type="similarity">
    <text evidence="3 11">Belongs to the purine nucleoside phosphorylase YfiH/LACC1 family.</text>
</comment>
<dbReference type="GO" id="GO:0016787">
    <property type="term" value="F:hydrolase activity"/>
    <property type="evidence" value="ECO:0007669"/>
    <property type="project" value="UniProtKB-KW"/>
</dbReference>
<protein>
    <recommendedName>
        <fullName evidence="11">Purine nucleoside phosphorylase</fullName>
    </recommendedName>
</protein>
<dbReference type="GO" id="GO:0005507">
    <property type="term" value="F:copper ion binding"/>
    <property type="evidence" value="ECO:0007669"/>
    <property type="project" value="TreeGrafter"/>
</dbReference>
<evidence type="ECO:0000313" key="12">
    <source>
        <dbReference type="EMBL" id="MCZ7695074.1"/>
    </source>
</evidence>
<comment type="catalytic activity">
    <reaction evidence="1">
        <text>inosine + phosphate = alpha-D-ribose 1-phosphate + hypoxanthine</text>
        <dbReference type="Rhea" id="RHEA:27646"/>
        <dbReference type="ChEBI" id="CHEBI:17368"/>
        <dbReference type="ChEBI" id="CHEBI:17596"/>
        <dbReference type="ChEBI" id="CHEBI:43474"/>
        <dbReference type="ChEBI" id="CHEBI:57720"/>
        <dbReference type="EC" id="2.4.2.1"/>
    </reaction>
    <physiologicalReaction direction="left-to-right" evidence="1">
        <dbReference type="Rhea" id="RHEA:27647"/>
    </physiologicalReaction>
</comment>
<evidence type="ECO:0000313" key="13">
    <source>
        <dbReference type="EMBL" id="PLT53545.1"/>
    </source>
</evidence>
<dbReference type="Proteomes" id="UP000234849">
    <property type="component" value="Unassembled WGS sequence"/>
</dbReference>
<keyword evidence="4" id="KW-0808">Transferase</keyword>
<dbReference type="PANTHER" id="PTHR30616">
    <property type="entry name" value="UNCHARACTERIZED PROTEIN YFIH"/>
    <property type="match status" value="1"/>
</dbReference>
<evidence type="ECO:0000256" key="10">
    <source>
        <dbReference type="ARBA" id="ARBA00049893"/>
    </source>
</evidence>
<gene>
    <name evidence="12" type="primary">pgeF</name>
    <name evidence="13" type="ORF">CDL18_12165</name>
    <name evidence="12" type="ORF">O8D18_13750</name>
</gene>
<dbReference type="InterPro" id="IPR038371">
    <property type="entry name" value="Cu_polyphenol_OxRdtase_sf"/>
</dbReference>
<dbReference type="AlphaFoldDB" id="A0A2N5NG02"/>
<dbReference type="EMBL" id="NIHM01000018">
    <property type="protein sequence ID" value="PLT53545.1"/>
    <property type="molecule type" value="Genomic_DNA"/>
</dbReference>
<dbReference type="NCBIfam" id="TIGR00726">
    <property type="entry name" value="peptidoglycan editing factor PgeF"/>
    <property type="match status" value="1"/>
</dbReference>
<evidence type="ECO:0000256" key="9">
    <source>
        <dbReference type="ARBA" id="ARBA00048968"/>
    </source>
</evidence>
<dbReference type="Proteomes" id="UP001148455">
    <property type="component" value="Unassembled WGS sequence"/>
</dbReference>
<dbReference type="GO" id="GO:0017061">
    <property type="term" value="F:S-methyl-5-thioadenosine phosphorylase activity"/>
    <property type="evidence" value="ECO:0007669"/>
    <property type="project" value="UniProtKB-EC"/>
</dbReference>
<organism evidence="13 14">
    <name type="scientific">Mediterraneibacter gnavus</name>
    <name type="common">Ruminococcus gnavus</name>
    <dbReference type="NCBI Taxonomy" id="33038"/>
    <lineage>
        <taxon>Bacteria</taxon>
        <taxon>Bacillati</taxon>
        <taxon>Bacillota</taxon>
        <taxon>Clostridia</taxon>
        <taxon>Lachnospirales</taxon>
        <taxon>Lachnospiraceae</taxon>
        <taxon>Mediterraneibacter</taxon>
    </lineage>
</organism>
<keyword evidence="7" id="KW-0862">Zinc</keyword>
<evidence type="ECO:0000256" key="2">
    <source>
        <dbReference type="ARBA" id="ARBA00003215"/>
    </source>
</evidence>
<comment type="caution">
    <text evidence="13">The sequence shown here is derived from an EMBL/GenBank/DDBJ whole genome shotgun (WGS) entry which is preliminary data.</text>
</comment>
<dbReference type="Pfam" id="PF02578">
    <property type="entry name" value="Cu-oxidase_4"/>
    <property type="match status" value="1"/>
</dbReference>
<name>A0A2N5NG02_MEDGN</name>
<dbReference type="RefSeq" id="WP_101880032.1">
    <property type="nucleotide sequence ID" value="NZ_CACRUK010000041.1"/>
</dbReference>
<keyword evidence="5" id="KW-0479">Metal-binding</keyword>
<proteinExistence type="inferred from homology"/>
<reference evidence="13 14" key="1">
    <citation type="journal article" date="2017" name="Genome Med.">
        <title>A novel Ruminococcus gnavus clade enriched in inflammatory bowel disease patients.</title>
        <authorList>
            <person name="Hall A.B."/>
            <person name="Yassour M."/>
            <person name="Sauk J."/>
            <person name="Garner A."/>
            <person name="Jiang X."/>
            <person name="Arthur T."/>
            <person name="Lagoudas G.K."/>
            <person name="Vatanen T."/>
            <person name="Fornelos N."/>
            <person name="Wilson R."/>
            <person name="Bertha M."/>
            <person name="Cohen M."/>
            <person name="Garber J."/>
            <person name="Khalili H."/>
            <person name="Gevers D."/>
            <person name="Ananthakrishnan A.N."/>
            <person name="Kugathasan S."/>
            <person name="Lander E.S."/>
            <person name="Blainey P."/>
            <person name="Vlamakis H."/>
            <person name="Xavier R.J."/>
            <person name="Huttenhower C."/>
        </authorList>
    </citation>
    <scope>NUCLEOTIDE SEQUENCE [LARGE SCALE GENOMIC DNA]</scope>
    <source>
        <strain evidence="13 14">RJX1118</strain>
    </source>
</reference>
<evidence type="ECO:0000313" key="14">
    <source>
        <dbReference type="Proteomes" id="UP000234849"/>
    </source>
</evidence>
<evidence type="ECO:0000256" key="1">
    <source>
        <dbReference type="ARBA" id="ARBA00000553"/>
    </source>
</evidence>
<evidence type="ECO:0000256" key="8">
    <source>
        <dbReference type="ARBA" id="ARBA00047989"/>
    </source>
</evidence>